<feature type="region of interest" description="Disordered" evidence="1">
    <location>
        <begin position="88"/>
        <end position="135"/>
    </location>
</feature>
<protein>
    <submittedName>
        <fullName evidence="2">Uncharacterized protein</fullName>
    </submittedName>
</protein>
<sequence>MGLEQAADAQRSAVTRSARDAVINAHRTMTWTSCEMKKEHVVTSYGHGTEEMETSCRCTSRCETLIKEGFVRRACMCAKPRRVPGRGVLLRQSLPRPRAQSVDMKRRSVNSKSLSTSTGGDKMCAQSVGLKTRRG</sequence>
<comment type="caution">
    <text evidence="2">The sequence shown here is derived from an EMBL/GenBank/DDBJ whole genome shotgun (WGS) entry which is preliminary data.</text>
</comment>
<organism evidence="2 3">
    <name type="scientific">Hypsibius exemplaris</name>
    <name type="common">Freshwater tardigrade</name>
    <dbReference type="NCBI Taxonomy" id="2072580"/>
    <lineage>
        <taxon>Eukaryota</taxon>
        <taxon>Metazoa</taxon>
        <taxon>Ecdysozoa</taxon>
        <taxon>Tardigrada</taxon>
        <taxon>Eutardigrada</taxon>
        <taxon>Parachela</taxon>
        <taxon>Hypsibioidea</taxon>
        <taxon>Hypsibiidae</taxon>
        <taxon>Hypsibius</taxon>
    </lineage>
</organism>
<accession>A0A9X6NH02</accession>
<dbReference type="EMBL" id="MTYJ01000289">
    <property type="protein sequence ID" value="OWA52858.1"/>
    <property type="molecule type" value="Genomic_DNA"/>
</dbReference>
<dbReference type="AlphaFoldDB" id="A0A9X6NH02"/>
<proteinExistence type="predicted"/>
<gene>
    <name evidence="2" type="ORF">BV898_17300</name>
</gene>
<evidence type="ECO:0000313" key="3">
    <source>
        <dbReference type="Proteomes" id="UP000192578"/>
    </source>
</evidence>
<name>A0A9X6NH02_HYPEX</name>
<dbReference type="Proteomes" id="UP000192578">
    <property type="component" value="Unassembled WGS sequence"/>
</dbReference>
<keyword evidence="3" id="KW-1185">Reference proteome</keyword>
<feature type="compositionally biased region" description="Polar residues" evidence="1">
    <location>
        <begin position="110"/>
        <end position="119"/>
    </location>
</feature>
<evidence type="ECO:0000256" key="1">
    <source>
        <dbReference type="SAM" id="MobiDB-lite"/>
    </source>
</evidence>
<evidence type="ECO:0000313" key="2">
    <source>
        <dbReference type="EMBL" id="OWA52858.1"/>
    </source>
</evidence>
<reference evidence="3" key="1">
    <citation type="submission" date="2017-01" db="EMBL/GenBank/DDBJ databases">
        <title>Comparative genomics of anhydrobiosis in the tardigrade Hypsibius dujardini.</title>
        <authorList>
            <person name="Yoshida Y."/>
            <person name="Koutsovoulos G."/>
            <person name="Laetsch D."/>
            <person name="Stevens L."/>
            <person name="Kumar S."/>
            <person name="Horikawa D."/>
            <person name="Ishino K."/>
            <person name="Komine S."/>
            <person name="Tomita M."/>
            <person name="Blaxter M."/>
            <person name="Arakawa K."/>
        </authorList>
    </citation>
    <scope>NUCLEOTIDE SEQUENCE [LARGE SCALE GENOMIC DNA]</scope>
    <source>
        <strain evidence="3">Z151</strain>
    </source>
</reference>